<evidence type="ECO:0000313" key="3">
    <source>
        <dbReference type="Proteomes" id="UP000433483"/>
    </source>
</evidence>
<keyword evidence="1" id="KW-0812">Transmembrane</keyword>
<gene>
    <name evidence="2" type="ORF">PF005_g22331</name>
</gene>
<comment type="caution">
    <text evidence="2">The sequence shown here is derived from an EMBL/GenBank/DDBJ whole genome shotgun (WGS) entry which is preliminary data.</text>
</comment>
<dbReference type="Proteomes" id="UP000433483">
    <property type="component" value="Unassembled WGS sequence"/>
</dbReference>
<reference evidence="2 3" key="1">
    <citation type="submission" date="2018-08" db="EMBL/GenBank/DDBJ databases">
        <title>Genomic investigation of the strawberry pathogen Phytophthora fragariae indicates pathogenicity is determined by transcriptional variation in three key races.</title>
        <authorList>
            <person name="Adams T.M."/>
            <person name="Armitage A.D."/>
            <person name="Sobczyk M.K."/>
            <person name="Bates H.J."/>
            <person name="Dunwell J.M."/>
            <person name="Nellist C.F."/>
            <person name="Harrison R.J."/>
        </authorList>
    </citation>
    <scope>NUCLEOTIDE SEQUENCE [LARGE SCALE GENOMIC DNA]</scope>
    <source>
        <strain evidence="2 3">NOV-27</strain>
    </source>
</reference>
<dbReference type="AlphaFoldDB" id="A0A6A3WI48"/>
<sequence>MNKALRSRGSRLLDAWKKLQVSYYGGKYSIHRLLALETYTQTTSLFRAVVVCIWTPLPMIVLVFLLESVPLQDPKDGWQANYGFWIRDAVVTFVIAHASTGEAVYFIDSFKISTRQLASLSGGVAIIFTACAIAISACTIFPIPFFILVLTPIYNIIHIILFRVILGAQMLRQLLAQRKQLIQYMNFLHAQIMMMFVYPVYEVLFRLVEGSKYQLPVILLLPLMKVAIKNIVLSCTKHVEDMTPELVIFTIDFFNAIYVATCMQSATSAVAVSAIIITDLLQTIVTLYRLHRQTNGILTRFQSSIPGHDNLNNFLSASCSLCRNYEMFGKQTRSGITTFSSFPHRLSAADTLLLIRLNLTDSTFNSSAVASPPTVSDIPSRKCTVTPTKLWFLCTRKRNAEIRPSSSSLVRPELPQPVDSEELMLLRYSLETFFTIECLVVTSYLEAVVPIFYTAYILVMVHLPSAQYHSEMAGVNQKNVGSTVLPVFVFGMLQIVSLVLLVVILKRNCGMKALYQLAFVLETHMWSIVSKLMVWMMITLCFRVVHFGVDFSFKFTNLGW</sequence>
<feature type="transmembrane region" description="Helical" evidence="1">
    <location>
        <begin position="246"/>
        <end position="266"/>
    </location>
</feature>
<feature type="transmembrane region" description="Helical" evidence="1">
    <location>
        <begin position="85"/>
        <end position="107"/>
    </location>
</feature>
<keyword evidence="3" id="KW-1185">Reference proteome</keyword>
<feature type="transmembrane region" description="Helical" evidence="1">
    <location>
        <begin position="433"/>
        <end position="463"/>
    </location>
</feature>
<feature type="transmembrane region" description="Helical" evidence="1">
    <location>
        <begin position="45"/>
        <end position="65"/>
    </location>
</feature>
<proteinExistence type="predicted"/>
<evidence type="ECO:0000313" key="2">
    <source>
        <dbReference type="EMBL" id="KAE9182819.1"/>
    </source>
</evidence>
<organism evidence="2 3">
    <name type="scientific">Phytophthora fragariae</name>
    <dbReference type="NCBI Taxonomy" id="53985"/>
    <lineage>
        <taxon>Eukaryota</taxon>
        <taxon>Sar</taxon>
        <taxon>Stramenopiles</taxon>
        <taxon>Oomycota</taxon>
        <taxon>Peronosporomycetes</taxon>
        <taxon>Peronosporales</taxon>
        <taxon>Peronosporaceae</taxon>
        <taxon>Phytophthora</taxon>
    </lineage>
</organism>
<dbReference type="OrthoDB" id="124366at2759"/>
<feature type="transmembrane region" description="Helical" evidence="1">
    <location>
        <begin position="153"/>
        <end position="171"/>
    </location>
</feature>
<name>A0A6A3WI48_9STRA</name>
<dbReference type="EMBL" id="QXGB01001994">
    <property type="protein sequence ID" value="KAE9182819.1"/>
    <property type="molecule type" value="Genomic_DNA"/>
</dbReference>
<feature type="transmembrane region" description="Helical" evidence="1">
    <location>
        <begin position="183"/>
        <end position="201"/>
    </location>
</feature>
<keyword evidence="1" id="KW-0472">Membrane</keyword>
<feature type="transmembrane region" description="Helical" evidence="1">
    <location>
        <begin position="272"/>
        <end position="290"/>
    </location>
</feature>
<protein>
    <submittedName>
        <fullName evidence="2">Uncharacterized protein</fullName>
    </submittedName>
</protein>
<accession>A0A6A3WI48</accession>
<feature type="transmembrane region" description="Helical" evidence="1">
    <location>
        <begin position="483"/>
        <end position="505"/>
    </location>
</feature>
<keyword evidence="1" id="KW-1133">Transmembrane helix</keyword>
<evidence type="ECO:0000256" key="1">
    <source>
        <dbReference type="SAM" id="Phobius"/>
    </source>
</evidence>
<feature type="transmembrane region" description="Helical" evidence="1">
    <location>
        <begin position="213"/>
        <end position="234"/>
    </location>
</feature>
<feature type="transmembrane region" description="Helical" evidence="1">
    <location>
        <begin position="526"/>
        <end position="545"/>
    </location>
</feature>
<feature type="transmembrane region" description="Helical" evidence="1">
    <location>
        <begin position="119"/>
        <end position="147"/>
    </location>
</feature>